<proteinExistence type="predicted"/>
<keyword evidence="2" id="KW-1185">Reference proteome</keyword>
<evidence type="ECO:0000313" key="2">
    <source>
        <dbReference type="Proteomes" id="UP000192756"/>
    </source>
</evidence>
<dbReference type="GO" id="GO:0016301">
    <property type="term" value="F:kinase activity"/>
    <property type="evidence" value="ECO:0007669"/>
    <property type="project" value="UniProtKB-KW"/>
</dbReference>
<dbReference type="InterPro" id="IPR036890">
    <property type="entry name" value="HATPase_C_sf"/>
</dbReference>
<gene>
    <name evidence="1" type="ORF">SAMN04488524_3191</name>
</gene>
<evidence type="ECO:0000313" key="1">
    <source>
        <dbReference type="EMBL" id="SMC87813.1"/>
    </source>
</evidence>
<keyword evidence="1" id="KW-0418">Kinase</keyword>
<keyword evidence="1" id="KW-0808">Transferase</keyword>
<sequence length="509" mass="58102">MSNEIHEINFEEAIPSPEFLIKSIAEQGYSLETAIADLMDNSISANADHIEVLVDPDQEPFTLFIADNGDGMNEKELKKSMQFPSSSLEEDRNKNDLGRFGLGLKTASFSQTRRFTVLSRKKGDRNYCGRTWDVNYLQKCGAWKIIVNNESEIKTLLNSYSLLSRRFNNSFENFSANTIIIWQGLYKFEEFLNTSEVKRSSLKDQISAITSEHLSIVFHRFLERKNDPLTIRVNNRAITPFNPFPTDESDFRSIDNKQTGLRNDVVKLEGFVLPSRSIDESKEYSSVWTTPSKGLMDLEGIYVYRADRIIVFGGWNDITRKTPTLRLARLRVEVGNKVDNLFHLNVAKSKIIVPFDIRTAFIRYVAELKVEAEREYNNRGIRRFAKKGKGNYYSLFEKNATDKGLLIEINSEFPLLSSLRAELTAEQNAKLNFMLKIATTTINNTRRVQDQRPMSTIEEDKNLSHADIATSVRHLQAAGVPDAYIRDTILPELGFSATGNNPVIEDLFK</sequence>
<dbReference type="Gene3D" id="3.30.565.10">
    <property type="entry name" value="Histidine kinase-like ATPase, C-terminal domain"/>
    <property type="match status" value="1"/>
</dbReference>
<dbReference type="AlphaFoldDB" id="A0A1W2CRI3"/>
<dbReference type="STRING" id="151894.SAMN04488524_3191"/>
<dbReference type="Proteomes" id="UP000192756">
    <property type="component" value="Unassembled WGS sequence"/>
</dbReference>
<dbReference type="SUPFAM" id="SSF55874">
    <property type="entry name" value="ATPase domain of HSP90 chaperone/DNA topoisomerase II/histidine kinase"/>
    <property type="match status" value="1"/>
</dbReference>
<name>A0A1W2CRI3_9SPHI</name>
<organism evidence="1 2">
    <name type="scientific">Pedobacter africanus</name>
    <dbReference type="NCBI Taxonomy" id="151894"/>
    <lineage>
        <taxon>Bacteria</taxon>
        <taxon>Pseudomonadati</taxon>
        <taxon>Bacteroidota</taxon>
        <taxon>Sphingobacteriia</taxon>
        <taxon>Sphingobacteriales</taxon>
        <taxon>Sphingobacteriaceae</taxon>
        <taxon>Pedobacter</taxon>
    </lineage>
</organism>
<protein>
    <submittedName>
        <fullName evidence="1">Histidine kinase-, DNA gyrase B-, and HSP90-like ATPase</fullName>
    </submittedName>
</protein>
<dbReference type="EMBL" id="FWXT01000002">
    <property type="protein sequence ID" value="SMC87813.1"/>
    <property type="molecule type" value="Genomic_DNA"/>
</dbReference>
<dbReference type="RefSeq" id="WP_200815675.1">
    <property type="nucleotide sequence ID" value="NZ_FWXT01000002.1"/>
</dbReference>
<dbReference type="Pfam" id="PF13589">
    <property type="entry name" value="HATPase_c_3"/>
    <property type="match status" value="1"/>
</dbReference>
<reference evidence="2" key="1">
    <citation type="submission" date="2017-04" db="EMBL/GenBank/DDBJ databases">
        <authorList>
            <person name="Varghese N."/>
            <person name="Submissions S."/>
        </authorList>
    </citation>
    <scope>NUCLEOTIDE SEQUENCE [LARGE SCALE GENOMIC DNA]</scope>
    <source>
        <strain evidence="2">DSM 12126</strain>
    </source>
</reference>
<accession>A0A1W2CRI3</accession>